<organism evidence="2 3">
    <name type="scientific">Varanus komodoensis</name>
    <name type="common">Komodo dragon</name>
    <dbReference type="NCBI Taxonomy" id="61221"/>
    <lineage>
        <taxon>Eukaryota</taxon>
        <taxon>Metazoa</taxon>
        <taxon>Chordata</taxon>
        <taxon>Craniata</taxon>
        <taxon>Vertebrata</taxon>
        <taxon>Euteleostomi</taxon>
        <taxon>Lepidosauria</taxon>
        <taxon>Squamata</taxon>
        <taxon>Bifurcata</taxon>
        <taxon>Unidentata</taxon>
        <taxon>Episquamata</taxon>
        <taxon>Toxicofera</taxon>
        <taxon>Anguimorpha</taxon>
        <taxon>Paleoanguimorpha</taxon>
        <taxon>Varanoidea</taxon>
        <taxon>Varanidae</taxon>
        <taxon>Varanus</taxon>
    </lineage>
</organism>
<accession>A0A8D2LK23</accession>
<proteinExistence type="predicted"/>
<dbReference type="GO" id="GO:0006952">
    <property type="term" value="P:defense response"/>
    <property type="evidence" value="ECO:0007669"/>
    <property type="project" value="InterPro"/>
</dbReference>
<sequence length="72" mass="7999">MLLRHQIIQTDLSMLNEIDTQQCLKDKGTCHPTICPTQKMSKGTCYSGAQLCCVGESVHMCHSVISFHFISA</sequence>
<evidence type="ECO:0000313" key="3">
    <source>
        <dbReference type="Proteomes" id="UP000694545"/>
    </source>
</evidence>
<protein>
    <recommendedName>
        <fullName evidence="1">Beta-defensin-like domain-containing protein</fullName>
    </recommendedName>
</protein>
<reference evidence="2" key="1">
    <citation type="submission" date="2025-08" db="UniProtKB">
        <authorList>
            <consortium name="Ensembl"/>
        </authorList>
    </citation>
    <scope>IDENTIFICATION</scope>
</reference>
<dbReference type="Pfam" id="PF00711">
    <property type="entry name" value="Defensin_beta"/>
    <property type="match status" value="1"/>
</dbReference>
<dbReference type="GO" id="GO:0005576">
    <property type="term" value="C:extracellular region"/>
    <property type="evidence" value="ECO:0007669"/>
    <property type="project" value="InterPro"/>
</dbReference>
<dbReference type="SUPFAM" id="SSF57392">
    <property type="entry name" value="Defensin-like"/>
    <property type="match status" value="1"/>
</dbReference>
<dbReference type="AlphaFoldDB" id="A0A8D2LK23"/>
<dbReference type="Proteomes" id="UP000694545">
    <property type="component" value="Unplaced"/>
</dbReference>
<feature type="domain" description="Beta-defensin-like" evidence="1">
    <location>
        <begin position="19"/>
        <end position="53"/>
    </location>
</feature>
<dbReference type="InterPro" id="IPR001855">
    <property type="entry name" value="Defensin_beta-like"/>
</dbReference>
<evidence type="ECO:0000259" key="1">
    <source>
        <dbReference type="Pfam" id="PF00711"/>
    </source>
</evidence>
<name>A0A8D2LK23_VARKO</name>
<keyword evidence="3" id="KW-1185">Reference proteome</keyword>
<reference evidence="2" key="2">
    <citation type="submission" date="2025-09" db="UniProtKB">
        <authorList>
            <consortium name="Ensembl"/>
        </authorList>
    </citation>
    <scope>IDENTIFICATION</scope>
</reference>
<evidence type="ECO:0000313" key="2">
    <source>
        <dbReference type="Ensembl" id="ENSVKKP00000023730.1"/>
    </source>
</evidence>
<dbReference type="Ensembl" id="ENSVKKT00000024313.1">
    <property type="protein sequence ID" value="ENSVKKP00000023730.1"/>
    <property type="gene ID" value="ENSVKKG00000015667.1"/>
</dbReference>